<evidence type="ECO:0000256" key="1">
    <source>
        <dbReference type="ARBA" id="ARBA00022737"/>
    </source>
</evidence>
<feature type="repeat" description="RCC1" evidence="2">
    <location>
        <begin position="1178"/>
        <end position="1235"/>
    </location>
</feature>
<feature type="repeat" description="RCC1" evidence="2">
    <location>
        <begin position="1572"/>
        <end position="1625"/>
    </location>
</feature>
<feature type="repeat" description="RCC1" evidence="2">
    <location>
        <begin position="1785"/>
        <end position="1836"/>
    </location>
</feature>
<gene>
    <name evidence="5" type="ORF">HPHI1048_LOCUS22477</name>
</gene>
<feature type="repeat" description="RCC1" evidence="2">
    <location>
        <begin position="1458"/>
        <end position="1507"/>
    </location>
</feature>
<evidence type="ECO:0000256" key="3">
    <source>
        <dbReference type="SAM" id="MobiDB-lite"/>
    </source>
</evidence>
<feature type="repeat" description="RCC1" evidence="2">
    <location>
        <begin position="247"/>
        <end position="298"/>
    </location>
</feature>
<feature type="repeat" description="RCC1" evidence="2">
    <location>
        <begin position="1403"/>
        <end position="1457"/>
    </location>
</feature>
<feature type="repeat" description="RCC1" evidence="2">
    <location>
        <begin position="143"/>
        <end position="194"/>
    </location>
</feature>
<feature type="repeat" description="RCC1" evidence="2">
    <location>
        <begin position="1731"/>
        <end position="1782"/>
    </location>
</feature>
<dbReference type="InterPro" id="IPR009091">
    <property type="entry name" value="RCC1/BLIP-II"/>
</dbReference>
<protein>
    <recommendedName>
        <fullName evidence="4">SAM domain-containing protein</fullName>
    </recommendedName>
</protein>
<feature type="repeat" description="RCC1" evidence="2">
    <location>
        <begin position="195"/>
        <end position="246"/>
    </location>
</feature>
<feature type="repeat" description="RCC1" evidence="2">
    <location>
        <begin position="1288"/>
        <end position="1340"/>
    </location>
</feature>
<organism evidence="5">
    <name type="scientific">Hanusia phi</name>
    <dbReference type="NCBI Taxonomy" id="3032"/>
    <lineage>
        <taxon>Eukaryota</taxon>
        <taxon>Cryptophyceae</taxon>
        <taxon>Pyrenomonadales</taxon>
        <taxon>Geminigeraceae</taxon>
        <taxon>Hanusia</taxon>
    </lineage>
</organism>
<dbReference type="Pfam" id="PF25390">
    <property type="entry name" value="WD40_RLD"/>
    <property type="match status" value="4"/>
</dbReference>
<name>A0A7S0NDC7_9CRYP</name>
<keyword evidence="1" id="KW-0677">Repeat</keyword>
<feature type="repeat" description="RCC1" evidence="2">
    <location>
        <begin position="1626"/>
        <end position="1678"/>
    </location>
</feature>
<feature type="compositionally biased region" description="Low complexity" evidence="3">
    <location>
        <begin position="1526"/>
        <end position="1559"/>
    </location>
</feature>
<feature type="repeat" description="RCC1" evidence="2">
    <location>
        <begin position="1236"/>
        <end position="1287"/>
    </location>
</feature>
<dbReference type="Pfam" id="PF13540">
    <property type="entry name" value="RCC1_2"/>
    <property type="match status" value="1"/>
</dbReference>
<evidence type="ECO:0000256" key="2">
    <source>
        <dbReference type="PROSITE-ProRule" id="PRU00235"/>
    </source>
</evidence>
<dbReference type="PRINTS" id="PR00633">
    <property type="entry name" value="RCCNDNSATION"/>
</dbReference>
<feature type="repeat" description="RCC1" evidence="2">
    <location>
        <begin position="1679"/>
        <end position="1730"/>
    </location>
</feature>
<evidence type="ECO:0000313" key="5">
    <source>
        <dbReference type="EMBL" id="CAD8506209.1"/>
    </source>
</evidence>
<dbReference type="PROSITE" id="PS50012">
    <property type="entry name" value="RCC1_3"/>
    <property type="match status" value="25"/>
</dbReference>
<dbReference type="PANTHER" id="PTHR22870:SF408">
    <property type="entry name" value="OS09G0560450 PROTEIN"/>
    <property type="match status" value="1"/>
</dbReference>
<dbReference type="InterPro" id="IPR051210">
    <property type="entry name" value="Ub_ligase/GEF_domain"/>
</dbReference>
<evidence type="ECO:0000259" key="4">
    <source>
        <dbReference type="PROSITE" id="PS50105"/>
    </source>
</evidence>
<feature type="repeat" description="RCC1" evidence="2">
    <location>
        <begin position="92"/>
        <end position="142"/>
    </location>
</feature>
<dbReference type="InterPro" id="IPR013761">
    <property type="entry name" value="SAM/pointed_sf"/>
</dbReference>
<sequence>MDQGVNVTDYRCEQVNEECEGFAYKAEMRKIREESVLADSFLFTWGDGHDGKLGHQSEESLFVPYNVTILQRLRIKSCALGRKHSLFLSAEGTVFACGNGQYGQLGTGSALDFRSTPVHVQGLQKVRQLAAGDYHSIALLEGGALYSWGSGSWGKLGLATDSNVTAPRVIAALTTSIVEQVACGSHHTVCSTFAGDVWSWGKGLRGQLGHGAMHEEYSPRLVSRLRKQQAFKISCGRDHTLVLCNGGILYSFGANGEGELGLGDSLDRFVPEVIESLRSDPVTDIAAKGHKSLVLTTSGRVLMFGDAELRNLFYHPTHIHVIPKGDPIVSVASTENRAYAVSEVGNIYRWGSNDVNLDADAATLEPFHAIKGVIRLYAGCNHQAAICAKGHGLTQAMITREKSTTHANEISKASEHKEPDEVIAHPLQITNEFLDELEGGVSAEAPSREGDGFVYTYGKGVDGRLGHGLTYSLSQASKLRPCRVEKLSKMTIAKVICGKDSTGAITDTGKLYTWGNQQFGKTGHGSSRGCVVVPRLVESLRKRMIVKCSMGRNHTLCLSDDNRFFSWGSNTFGQLGIPNVTNYLPEPLEISMLREKNVMDFSAGGFHSLVVTWSHDMYSCGKGWHGQLGQGDYESLTAKAKTLPQFTKLTDNLGSRNHKCVRVFGGIETSAALTDTGRLFTWGQGTDYQLGHGDSTDISRPKEVERLGKLTIVDVALGKSHCIALDSLGTPWGWGRGDHGQLGISEKGERQKVPVQIELCKRAMRKEGTLDQEIERVIAWGSFYMEKDEGGGNEASVAHKVNPGKVIQVSANNNFSVFILERFADASEIRAFRTSEEGGGGLSKKMTPYTRIRELFCCGSGKGGVMQNQGKENEYIPKLMPFAENDMPLQDVVQVAAGRSHIAILCREELLGNVEASNKELASRHDKYWRDMREVDAIEHEVIKYQQEESEREAKPVTVTNENPFDLERREELTQFFMKLGVDISEYSALSRKIFEQGIDLQTLSVMRSDDDLKAIGISSLGARRRLLKRLHLLPRAWSPTFYAYQNSQSFFLSWPPSAAADDERRARDQELLLDQEANPFTLFLQKKASGKIFNALVRYAEGKHYESISDRANIRYQGEADGVYKLFMWGVGSYGRLGHGYGMSYAVPHVLTTFPPRTKILRVALGAEHSVACSVDGAVFTWGNGNVGQLGTTENYEGVGVNVQLIPRAVEALARSFVVLVAAGRWHNLVLTNDRAVWAWGDGKFGQLGLDSTSSQGLPARLKALDGRFVCSLHCGGWHSAAINESGKIFLWGKNAFGQLGLRSINTINHPRVNKTLRSIGKVRTAALGADHTLVVMVDNMVYSFGLADHGQLGLASLPKMVHSRIEHKYCDTPQEIVDLTNCNVCQVAAGDMHSMALSIFGEVWSWGGSPFGQLGHGNIIDTNLPTPLLPQRHNIPPNILQICAGYTYSMALTDTGDVFSWGQGESGELGHASKILMYAPSEIQDLKRVRLMAAGQRHSAAVCFIPQTTHVEQAQEETTTFNKSTKGTSFAASSTGGSGTVTPRSGSKSQRSLSKSALSERLRVHDKKKIVALVWGSDTTGQLGMRGLQSARSPTVLRDMAAGSANITHVAAGPECSAFVTDKGKLYMCGSGDHGRLGLGHTNTARTPLLVSYFGEDHAIEKVACGIAHTLCMTSKGRVFAWGDGTWGNAGIITQSDVVEPQELSSLSSMDIVNVVAGGYHSFALSSEGFVFAWGKNTNGQLGLGIITPAEISPRKIENAGGTVLEVVGGCNHSAIIAKLSPPNLLMFGMNANGQLGLDDQVDRSEPTPVNDLNDRVIVSVGCGTAHTAAVSQYGDVIVWGNGRSGQLGLFEGVETDFAAPHQLPPFCRSLVTKVVCGSEITCAITEEGQLFLWGSENSMGLGGNQARDTANPYAPKEVEGLDRLEQVAVGSMHIVARVVSLTCDDANDEE</sequence>
<proteinExistence type="predicted"/>
<dbReference type="EMBL" id="HBEO01033220">
    <property type="protein sequence ID" value="CAD8506209.1"/>
    <property type="molecule type" value="Transcribed_RNA"/>
</dbReference>
<dbReference type="InterPro" id="IPR000408">
    <property type="entry name" value="Reg_chr_condens"/>
</dbReference>
<dbReference type="InterPro" id="IPR001660">
    <property type="entry name" value="SAM"/>
</dbReference>
<feature type="repeat" description="RCC1" evidence="2">
    <location>
        <begin position="853"/>
        <end position="908"/>
    </location>
</feature>
<feature type="repeat" description="RCC1" evidence="2">
    <location>
        <begin position="1341"/>
        <end position="1402"/>
    </location>
</feature>
<feature type="repeat" description="RCC1" evidence="2">
    <location>
        <begin position="452"/>
        <end position="508"/>
    </location>
</feature>
<feature type="domain" description="SAM" evidence="4">
    <location>
        <begin position="968"/>
        <end position="1037"/>
    </location>
</feature>
<dbReference type="InterPro" id="IPR058923">
    <property type="entry name" value="RCC1-like_dom"/>
</dbReference>
<feature type="repeat" description="RCC1" evidence="2">
    <location>
        <begin position="562"/>
        <end position="614"/>
    </location>
</feature>
<feature type="repeat" description="RCC1" evidence="2">
    <location>
        <begin position="729"/>
        <end position="822"/>
    </location>
</feature>
<dbReference type="SUPFAM" id="SSF50985">
    <property type="entry name" value="RCC1/BLIP-II"/>
    <property type="match status" value="8"/>
</dbReference>
<feature type="repeat" description="RCC1" evidence="2">
    <location>
        <begin position="40"/>
        <end position="91"/>
    </location>
</feature>
<dbReference type="Pfam" id="PF00415">
    <property type="entry name" value="RCC1"/>
    <property type="match status" value="2"/>
</dbReference>
<dbReference type="PANTHER" id="PTHR22870">
    <property type="entry name" value="REGULATOR OF CHROMOSOME CONDENSATION"/>
    <property type="match status" value="1"/>
</dbReference>
<dbReference type="Gene3D" id="1.10.150.50">
    <property type="entry name" value="Transcription Factor, Ets-1"/>
    <property type="match status" value="1"/>
</dbReference>
<feature type="repeat" description="RCC1" evidence="2">
    <location>
        <begin position="1125"/>
        <end position="1177"/>
    </location>
</feature>
<reference evidence="5" key="1">
    <citation type="submission" date="2021-01" db="EMBL/GenBank/DDBJ databases">
        <authorList>
            <person name="Corre E."/>
            <person name="Pelletier E."/>
            <person name="Niang G."/>
            <person name="Scheremetjew M."/>
            <person name="Finn R."/>
            <person name="Kale V."/>
            <person name="Holt S."/>
            <person name="Cochrane G."/>
            <person name="Meng A."/>
            <person name="Brown T."/>
            <person name="Cohen L."/>
        </authorList>
    </citation>
    <scope>NUCLEOTIDE SEQUENCE</scope>
    <source>
        <strain evidence="5">CCMP325</strain>
    </source>
</reference>
<dbReference type="PROSITE" id="PS00626">
    <property type="entry name" value="RCC1_2"/>
    <property type="match status" value="4"/>
</dbReference>
<feature type="repeat" description="RCC1" evidence="2">
    <location>
        <begin position="1891"/>
        <end position="1943"/>
    </location>
</feature>
<dbReference type="SMART" id="SM00454">
    <property type="entry name" value="SAM"/>
    <property type="match status" value="1"/>
</dbReference>
<dbReference type="SUPFAM" id="SSF47769">
    <property type="entry name" value="SAM/Pointed domain"/>
    <property type="match status" value="1"/>
</dbReference>
<feature type="repeat" description="RCC1" evidence="2">
    <location>
        <begin position="509"/>
        <end position="561"/>
    </location>
</feature>
<feature type="repeat" description="RCC1" evidence="2">
    <location>
        <begin position="677"/>
        <end position="728"/>
    </location>
</feature>
<feature type="region of interest" description="Disordered" evidence="3">
    <location>
        <begin position="1518"/>
        <end position="1561"/>
    </location>
</feature>
<feature type="repeat" description="RCC1" evidence="2">
    <location>
        <begin position="1837"/>
        <end position="1890"/>
    </location>
</feature>
<dbReference type="Gene3D" id="2.130.10.30">
    <property type="entry name" value="Regulator of chromosome condensation 1/beta-lactamase-inhibitor protein II"/>
    <property type="match status" value="8"/>
</dbReference>
<dbReference type="PROSITE" id="PS50105">
    <property type="entry name" value="SAM_DOMAIN"/>
    <property type="match status" value="1"/>
</dbReference>
<accession>A0A7S0NDC7</accession>